<dbReference type="EMBL" id="BGZK01000213">
    <property type="protein sequence ID" value="GBP28901.1"/>
    <property type="molecule type" value="Genomic_DNA"/>
</dbReference>
<sequence>MAANGAGNRLEVYFPTRAQRLEHRSPCALTMKNAMIVLKLACPKILTMMFKVMQSSGRLKSKVPKPEMKNCESVCLDSTQQQLTRKSPETIRV</sequence>
<protein>
    <submittedName>
        <fullName evidence="1">Uncharacterized protein</fullName>
    </submittedName>
</protein>
<accession>A0A4C1UR23</accession>
<evidence type="ECO:0000313" key="2">
    <source>
        <dbReference type="Proteomes" id="UP000299102"/>
    </source>
</evidence>
<evidence type="ECO:0000313" key="1">
    <source>
        <dbReference type="EMBL" id="GBP28901.1"/>
    </source>
</evidence>
<dbReference type="Proteomes" id="UP000299102">
    <property type="component" value="Unassembled WGS sequence"/>
</dbReference>
<proteinExistence type="predicted"/>
<name>A0A4C1UR23_EUMVA</name>
<organism evidence="1 2">
    <name type="scientific">Eumeta variegata</name>
    <name type="common">Bagworm moth</name>
    <name type="synonym">Eumeta japonica</name>
    <dbReference type="NCBI Taxonomy" id="151549"/>
    <lineage>
        <taxon>Eukaryota</taxon>
        <taxon>Metazoa</taxon>
        <taxon>Ecdysozoa</taxon>
        <taxon>Arthropoda</taxon>
        <taxon>Hexapoda</taxon>
        <taxon>Insecta</taxon>
        <taxon>Pterygota</taxon>
        <taxon>Neoptera</taxon>
        <taxon>Endopterygota</taxon>
        <taxon>Lepidoptera</taxon>
        <taxon>Glossata</taxon>
        <taxon>Ditrysia</taxon>
        <taxon>Tineoidea</taxon>
        <taxon>Psychidae</taxon>
        <taxon>Oiketicinae</taxon>
        <taxon>Eumeta</taxon>
    </lineage>
</organism>
<comment type="caution">
    <text evidence="1">The sequence shown here is derived from an EMBL/GenBank/DDBJ whole genome shotgun (WGS) entry which is preliminary data.</text>
</comment>
<reference evidence="1 2" key="1">
    <citation type="journal article" date="2019" name="Commun. Biol.">
        <title>The bagworm genome reveals a unique fibroin gene that provides high tensile strength.</title>
        <authorList>
            <person name="Kono N."/>
            <person name="Nakamura H."/>
            <person name="Ohtoshi R."/>
            <person name="Tomita M."/>
            <person name="Numata K."/>
            <person name="Arakawa K."/>
        </authorList>
    </citation>
    <scope>NUCLEOTIDE SEQUENCE [LARGE SCALE GENOMIC DNA]</scope>
</reference>
<gene>
    <name evidence="1" type="ORF">EVAR_93545_1</name>
</gene>
<keyword evidence="2" id="KW-1185">Reference proteome</keyword>
<dbReference type="AlphaFoldDB" id="A0A4C1UR23"/>